<dbReference type="Gene3D" id="2.130.10.10">
    <property type="entry name" value="YVTN repeat-like/Quinoprotein amine dehydrogenase"/>
    <property type="match status" value="1"/>
</dbReference>
<organism evidence="1 2">
    <name type="scientific">Gigaspora rosea</name>
    <dbReference type="NCBI Taxonomy" id="44941"/>
    <lineage>
        <taxon>Eukaryota</taxon>
        <taxon>Fungi</taxon>
        <taxon>Fungi incertae sedis</taxon>
        <taxon>Mucoromycota</taxon>
        <taxon>Glomeromycotina</taxon>
        <taxon>Glomeromycetes</taxon>
        <taxon>Diversisporales</taxon>
        <taxon>Gigasporaceae</taxon>
        <taxon>Gigaspora</taxon>
    </lineage>
</organism>
<sequence>MSSIFDSSQVNVQIDPNTKEETLDKNTTKNILEIVCSPEMKYIAAVSKEKYISLWSIVNEEQHLKYEKEIFIDAACIESEGSRLFAVSDNMHVSIKLDKDSISRNSYNFNFYSFITNKEVFLCFPDRQKEIDFLSFINNGNLVMVNARNYRAYIFSCSRKDNITWSCISMIELKYFKKIYITPKGNFIIYNDTIHEIAIWDIETLSTKTHVLIDWVYILETIGFSDDEELLLVHAREKKKIKMRLYVFSTKI</sequence>
<keyword evidence="2" id="KW-1185">Reference proteome</keyword>
<dbReference type="AlphaFoldDB" id="A0A397W3R5"/>
<protein>
    <recommendedName>
        <fullName evidence="3">WD40-repeat-containing domain protein</fullName>
    </recommendedName>
</protein>
<evidence type="ECO:0008006" key="3">
    <source>
        <dbReference type="Google" id="ProtNLM"/>
    </source>
</evidence>
<comment type="caution">
    <text evidence="1">The sequence shown here is derived from an EMBL/GenBank/DDBJ whole genome shotgun (WGS) entry which is preliminary data.</text>
</comment>
<gene>
    <name evidence="1" type="ORF">C2G38_1335596</name>
</gene>
<dbReference type="EMBL" id="QKWP01000053">
    <property type="protein sequence ID" value="RIB28868.1"/>
    <property type="molecule type" value="Genomic_DNA"/>
</dbReference>
<name>A0A397W3R5_9GLOM</name>
<evidence type="ECO:0000313" key="1">
    <source>
        <dbReference type="EMBL" id="RIB28868.1"/>
    </source>
</evidence>
<reference evidence="1 2" key="1">
    <citation type="submission" date="2018-06" db="EMBL/GenBank/DDBJ databases">
        <title>Comparative genomics reveals the genomic features of Rhizophagus irregularis, R. cerebriforme, R. diaphanum and Gigaspora rosea, and their symbiotic lifestyle signature.</title>
        <authorList>
            <person name="Morin E."/>
            <person name="San Clemente H."/>
            <person name="Chen E.C.H."/>
            <person name="De La Providencia I."/>
            <person name="Hainaut M."/>
            <person name="Kuo A."/>
            <person name="Kohler A."/>
            <person name="Murat C."/>
            <person name="Tang N."/>
            <person name="Roy S."/>
            <person name="Loubradou J."/>
            <person name="Henrissat B."/>
            <person name="Grigoriev I.V."/>
            <person name="Corradi N."/>
            <person name="Roux C."/>
            <person name="Martin F.M."/>
        </authorList>
    </citation>
    <scope>NUCLEOTIDE SEQUENCE [LARGE SCALE GENOMIC DNA]</scope>
    <source>
        <strain evidence="1 2">DAOM 194757</strain>
    </source>
</reference>
<dbReference type="Proteomes" id="UP000266673">
    <property type="component" value="Unassembled WGS sequence"/>
</dbReference>
<evidence type="ECO:0000313" key="2">
    <source>
        <dbReference type="Proteomes" id="UP000266673"/>
    </source>
</evidence>
<proteinExistence type="predicted"/>
<dbReference type="SUPFAM" id="SSF82171">
    <property type="entry name" value="DPP6 N-terminal domain-like"/>
    <property type="match status" value="1"/>
</dbReference>
<accession>A0A397W3R5</accession>
<dbReference type="OrthoDB" id="2352140at2759"/>
<dbReference type="InterPro" id="IPR015943">
    <property type="entry name" value="WD40/YVTN_repeat-like_dom_sf"/>
</dbReference>